<dbReference type="PROSITE" id="PS51819">
    <property type="entry name" value="VOC"/>
    <property type="match status" value="1"/>
</dbReference>
<reference evidence="2" key="1">
    <citation type="submission" date="2020-03" db="EMBL/GenBank/DDBJ databases">
        <title>Five strains of Vibrio campbellii isolated from Mariana Trench.</title>
        <authorList>
            <person name="Liang J."/>
            <person name="Zhang X.-H."/>
        </authorList>
    </citation>
    <scope>NUCLEOTIDE SEQUENCE</scope>
    <source>
        <strain evidence="2">LJC014</strain>
    </source>
</reference>
<dbReference type="InterPro" id="IPR037523">
    <property type="entry name" value="VOC_core"/>
</dbReference>
<dbReference type="Pfam" id="PF00903">
    <property type="entry name" value="Glyoxalase"/>
    <property type="match status" value="1"/>
</dbReference>
<evidence type="ECO:0000313" key="2">
    <source>
        <dbReference type="EMBL" id="UTZ28241.1"/>
    </source>
</evidence>
<dbReference type="InterPro" id="IPR004360">
    <property type="entry name" value="Glyas_Fos-R_dOase_dom"/>
</dbReference>
<dbReference type="EMBL" id="CP050468">
    <property type="protein sequence ID" value="UTZ28241.1"/>
    <property type="molecule type" value="Genomic_DNA"/>
</dbReference>
<evidence type="ECO:0000259" key="1">
    <source>
        <dbReference type="PROSITE" id="PS51819"/>
    </source>
</evidence>
<evidence type="ECO:0000313" key="3">
    <source>
        <dbReference type="Proteomes" id="UP001058687"/>
    </source>
</evidence>
<dbReference type="Gene3D" id="3.10.180.10">
    <property type="entry name" value="2,3-Dihydroxybiphenyl 1,2-Dioxygenase, domain 1"/>
    <property type="match status" value="1"/>
</dbReference>
<dbReference type="CDD" id="cd06587">
    <property type="entry name" value="VOC"/>
    <property type="match status" value="1"/>
</dbReference>
<gene>
    <name evidence="2" type="ORF">HB761_16105</name>
</gene>
<dbReference type="InterPro" id="IPR029068">
    <property type="entry name" value="Glyas_Bleomycin-R_OHBP_Dase"/>
</dbReference>
<dbReference type="RefSeq" id="WP_033000667.1">
    <property type="nucleotide sequence ID" value="NZ_CP050468.1"/>
</dbReference>
<dbReference type="SUPFAM" id="SSF54593">
    <property type="entry name" value="Glyoxalase/Bleomycin resistance protein/Dihydroxybiphenyl dioxygenase"/>
    <property type="match status" value="1"/>
</dbReference>
<dbReference type="Proteomes" id="UP001058687">
    <property type="component" value="Chromosome 2"/>
</dbReference>
<proteinExistence type="predicted"/>
<dbReference type="AlphaFoldDB" id="A0AAE9N2E8"/>
<feature type="domain" description="VOC" evidence="1">
    <location>
        <begin position="4"/>
        <end position="131"/>
    </location>
</feature>
<protein>
    <submittedName>
        <fullName evidence="2">VOC family protein</fullName>
    </submittedName>
</protein>
<name>A0AAE9N2E8_9VIBR</name>
<organism evidence="2 3">
    <name type="scientific">Vibrio campbellii</name>
    <dbReference type="NCBI Taxonomy" id="680"/>
    <lineage>
        <taxon>Bacteria</taxon>
        <taxon>Pseudomonadati</taxon>
        <taxon>Pseudomonadota</taxon>
        <taxon>Gammaproteobacteria</taxon>
        <taxon>Vibrionales</taxon>
        <taxon>Vibrionaceae</taxon>
        <taxon>Vibrio</taxon>
    </lineage>
</organism>
<accession>A0AAE9N2E8</accession>
<sequence>MSIQLHHVSITCRNLEQCCRFYEKIGFDKYRSYQDDGVTILLMRGNHTYIELFNFPKEDQKDITINNSQTLPELKKTGISHFALQVSDLKKTREKLSPNYQCSEIQKARLGLFSYFFALDPECNQVEFIQRNNI</sequence>